<comment type="subcellular location">
    <subcellularLocation>
        <location evidence="1">Cytoplasm</location>
        <location evidence="1">Cytoskeleton</location>
        <location evidence="1">Cilium basal body</location>
    </subcellularLocation>
    <subcellularLocation>
        <location evidence="2">Cytoplasm</location>
        <location evidence="2">Cytoskeleton</location>
        <location evidence="2">Microtubule organizing center</location>
        <location evidence="2">Centrosome</location>
    </subcellularLocation>
</comment>
<feature type="coiled-coil region" evidence="8">
    <location>
        <begin position="663"/>
        <end position="806"/>
    </location>
</feature>
<evidence type="ECO:0000313" key="12">
    <source>
        <dbReference type="Proteomes" id="UP000001075"/>
    </source>
</evidence>
<evidence type="ECO:0000313" key="11">
    <source>
        <dbReference type="EMBL" id="EGV96278.1"/>
    </source>
</evidence>
<feature type="coiled-coil region" evidence="8">
    <location>
        <begin position="1169"/>
        <end position="1278"/>
    </location>
</feature>
<evidence type="ECO:0000256" key="8">
    <source>
        <dbReference type="SAM" id="Coils"/>
    </source>
</evidence>
<feature type="compositionally biased region" description="Basic and acidic residues" evidence="9">
    <location>
        <begin position="38"/>
        <end position="65"/>
    </location>
</feature>
<feature type="coiled-coil region" evidence="8">
    <location>
        <begin position="1346"/>
        <end position="1373"/>
    </location>
</feature>
<keyword evidence="6" id="KW-0206">Cytoskeleton</keyword>
<dbReference type="InParanoid" id="G3HII3"/>
<dbReference type="GO" id="GO:1905349">
    <property type="term" value="P:ciliary transition zone assembly"/>
    <property type="evidence" value="ECO:0007669"/>
    <property type="project" value="TreeGrafter"/>
</dbReference>
<evidence type="ECO:0000256" key="5">
    <source>
        <dbReference type="ARBA" id="ARBA00023054"/>
    </source>
</evidence>
<feature type="coiled-coil region" evidence="8">
    <location>
        <begin position="1812"/>
        <end position="1839"/>
    </location>
</feature>
<evidence type="ECO:0000256" key="3">
    <source>
        <dbReference type="ARBA" id="ARBA00022490"/>
    </source>
</evidence>
<dbReference type="STRING" id="10029.G3HII3"/>
<dbReference type="FunCoup" id="G3HII3">
    <property type="interactions" value="1616"/>
</dbReference>
<dbReference type="Pfam" id="PF16574">
    <property type="entry name" value="CEP209_CC5"/>
    <property type="match status" value="1"/>
</dbReference>
<keyword evidence="4" id="KW-0970">Cilium biogenesis/degradation</keyword>
<gene>
    <name evidence="11" type="ORF">I79_010454</name>
</gene>
<evidence type="ECO:0000259" key="10">
    <source>
        <dbReference type="Pfam" id="PF16574"/>
    </source>
</evidence>
<feature type="coiled-coil region" evidence="8">
    <location>
        <begin position="577"/>
        <end position="632"/>
    </location>
</feature>
<dbReference type="GO" id="GO:0001822">
    <property type="term" value="P:kidney development"/>
    <property type="evidence" value="ECO:0007669"/>
    <property type="project" value="TreeGrafter"/>
</dbReference>
<keyword evidence="5 8" id="KW-0175">Coiled coil</keyword>
<dbReference type="GO" id="GO:0097711">
    <property type="term" value="P:ciliary basal body-plasma membrane docking"/>
    <property type="evidence" value="ECO:0007669"/>
    <property type="project" value="TreeGrafter"/>
</dbReference>
<feature type="domain" description="Centrosomal protein of 290kDa coiled-coil region" evidence="10">
    <location>
        <begin position="1168"/>
        <end position="1295"/>
    </location>
</feature>
<dbReference type="InterPro" id="IPR032321">
    <property type="entry name" value="Cep209_CC5"/>
</dbReference>
<dbReference type="eggNOG" id="ENOG502QPTZ">
    <property type="taxonomic scope" value="Eukaryota"/>
</dbReference>
<feature type="coiled-coil region" evidence="8">
    <location>
        <begin position="2124"/>
        <end position="2165"/>
    </location>
</feature>
<protein>
    <submittedName>
        <fullName evidence="11">Centrosomal protein of 290 kDa</fullName>
    </submittedName>
</protein>
<keyword evidence="3" id="KW-0963">Cytoplasm</keyword>
<proteinExistence type="predicted"/>
<reference evidence="12" key="1">
    <citation type="journal article" date="2011" name="Nat. Biotechnol.">
        <title>The genomic sequence of the Chinese hamster ovary (CHO)-K1 cell line.</title>
        <authorList>
            <person name="Xu X."/>
            <person name="Nagarajan H."/>
            <person name="Lewis N.E."/>
            <person name="Pan S."/>
            <person name="Cai Z."/>
            <person name="Liu X."/>
            <person name="Chen W."/>
            <person name="Xie M."/>
            <person name="Wang W."/>
            <person name="Hammond S."/>
            <person name="Andersen M.R."/>
            <person name="Neff N."/>
            <person name="Passarelli B."/>
            <person name="Koh W."/>
            <person name="Fan H.C."/>
            <person name="Wang J."/>
            <person name="Gui Y."/>
            <person name="Lee K.H."/>
            <person name="Betenbaugh M.J."/>
            <person name="Quake S.R."/>
            <person name="Famili I."/>
            <person name="Palsson B.O."/>
            <person name="Wang J."/>
        </authorList>
    </citation>
    <scope>NUCLEOTIDE SEQUENCE [LARGE SCALE GENOMIC DNA]</scope>
    <source>
        <strain evidence="12">CHO K1 cell line</strain>
    </source>
</reference>
<dbReference type="EMBL" id="JH000404">
    <property type="protein sequence ID" value="EGV96278.1"/>
    <property type="molecule type" value="Genomic_DNA"/>
</dbReference>
<dbReference type="GO" id="GO:0035869">
    <property type="term" value="C:ciliary transition zone"/>
    <property type="evidence" value="ECO:0007669"/>
    <property type="project" value="TreeGrafter"/>
</dbReference>
<dbReference type="PANTHER" id="PTHR18879:SF20">
    <property type="entry name" value="CENTROSOMAL PROTEIN OF 290 KDA"/>
    <property type="match status" value="1"/>
</dbReference>
<accession>G3HII3</accession>
<name>G3HII3_CRIGR</name>
<feature type="coiled-coil region" evidence="8">
    <location>
        <begin position="1513"/>
        <end position="1784"/>
    </location>
</feature>
<feature type="coiled-coil region" evidence="8">
    <location>
        <begin position="1867"/>
        <end position="2099"/>
    </location>
</feature>
<feature type="coiled-coil region" evidence="8">
    <location>
        <begin position="1100"/>
        <end position="1127"/>
    </location>
</feature>
<feature type="coiled-coil region" evidence="8">
    <location>
        <begin position="1414"/>
        <end position="1448"/>
    </location>
</feature>
<dbReference type="Proteomes" id="UP000001075">
    <property type="component" value="Unassembled WGS sequence"/>
</dbReference>
<dbReference type="GO" id="GO:0034451">
    <property type="term" value="C:centriolar satellite"/>
    <property type="evidence" value="ECO:0007669"/>
    <property type="project" value="TreeGrafter"/>
</dbReference>
<feature type="coiled-coil region" evidence="8">
    <location>
        <begin position="467"/>
        <end position="543"/>
    </location>
</feature>
<evidence type="ECO:0000256" key="2">
    <source>
        <dbReference type="ARBA" id="ARBA00004300"/>
    </source>
</evidence>
<sequence length="2172" mass="253852">MAQQSAGGRDTRFLRDEIRQLEKQLEQKDRELEDMEKELDKEKKVNEQLALRNEEAENENSKLRRENEQLRQDIIDYQKQIDSQKESLLSRRGEDSDYRSQLSKKNFELVQYLDEIQTLTEANEKIEVQNQEMRKNLEESVQEMEKMTDEYNRMKAVVHQTDTVMDQIKKENEHYRLQVQELSDLLKAKDEEDDPVMIAVNAKVEEWKLILSSKDDEIIEYQQMLHSLREKLKNAQLDADKSNIMALKQGIQERDSQIKMLTEQVEQYTKEMEKNTFIIEDLKNELKKDKGTSNFHHQTHYMKIHSKVQILEEKTKEAERTAELAEADAREKDKELVEALKRLKDYESGVYGLEDAVIEIKNCKAQIKIRDGEIEVLTKEINKLEMKINDVLDENEALRERAVFSHQSYDHDIDKVTSADEQVHSQIKNADKRQSESPSQTEMMRSAIEANLSDPVPVAAQPKLSHIDPLENLIEQLQRELVFLRSQNEFLSRELIEKERDLERSRTIIAKFQNKLKELVEENKQLEEGMKEILQAIKDMQRDPDVKGCETSLIIPSLERLVNAMESKNAEGIFDASLHLKAQVDQLTGRNEELRQELRESRKEAINYSQQLVKANLKIDHLEKETDLLRQSSGSNVVYKGADLPDGIAPSSAHIINSQNEYLIHLLQELDNKEKKLKHVEESLEDYNRKFAVIRHQQSLLYKEYLSEKETWKTESETMKEEKRKLEDQVSQDAVKVKEYNNLLNALQRDSNEMKKMLSENSRKITVLQVNEKSLIRKYTTLVELERQLRKENGKHKNDLISMEAEVTEKIGSLQRYKEMATFKIAALQKVVDNSVSLSELDLANKQYNELTTKYRDILQKDNMLVQRASNLEHLECENASLKEQMDVISKELEITKEKLHTIEQAWEQETKLGTESNMDKAMKSITNSDIVSISKKITVLEMKELNERQRAEHCQKMYEHVRTSLKQMEERNFELETKFTELTKINLDAQKVEQMLRDELADSVNKAVSDADRQRILELEKNEVELKVEVSKLREISDIAKRQVDFLNSQQQSREKEVESLRMQLLDYQAQSDEKALIAKLHQHVVSLQISEATALGKLESVTSKLQKMEAYNLRLEQKLDEKEQTLFYARLEGRNRAKHLRQTIQSLRRQFSGALPLAQQEKFSKTMIQLQNDKLKIMQEMKNSQQERRNMENKTMEMELKLKGLEELISTLKDARGAQKVINWHVKIEELRLQELKLNRELAKGKEEIKYLNNIISEYEQTINSLEEEIVQQSKFHEERQMAWDQREVELERQLDLFDRQQNEILSAAQKFEEATGSMPDPSLPLPNQLEIALHKIKENIRTILKTQATCKSLEEKLKEKESALQLAEQNILSRDKVINELRIRLPATADREKLIAELDRKELEPKSHHTMKIAHQTIANMQARLNQKEEVLKKYQHLLEKAREFIVQLPLLVKQEQREIVKKHEEDLHALHHKLELQADSSLNKFKQTAQDLIKQSPVPVPTNKHFIRLAEMEQTVAEQDNSLASLLTKLKKVSKDLESQKEITELKVREFENMKLRLQENHLGEMKKVKVEVEDLRRALLQAQKESQGLKSELQAQKEANSRAPTTTMRNLVDRLKSQLALKEKQQKALSRALLELRAEMTAAAEERIIAVTSQKEANLNVQQVVDRHTRELKSQIEDLNENLLKLKEALKTSKNKENSLVDDLNDLSNELQKKQKAFNKILREKDGIDQENEELRRQIKRLSSGLQSKSLLDNKQSLIDELQKKVKKLESQLERKVDDIDIKPVKEKSAREELIRWEEGKKWQTKVEGMRNKLKEKEGEVHSLTKQLHTLKELFAKADKEKLTLQKKLKTTGMTVDQVLGVRALESEKELEELKKRNLDLENDILYMRTHQALPRDSVVEDLHLQNKYLQEKLRTLEKQLSKDAYPQSLNQVRDLKEMCEFLKKGKMEVERKLGQVRGSGRSGKTVPELEKTIGLMKKVVEKVQKENEQLQKASGILTSEKMANIEEENENLKVELEKLKAHFGRQLSMEYESKNKGTMRVIVENERLRKELKKEMETSENLRIAKNNLELVNDKMVLQLEETSKRLQFAESRGPQLEGADSKSWKSIVVTRMYETKMKELESDISKKNQSIVDLKQLVREATEREQKAKKYTEDLEQQACTCNSL</sequence>
<evidence type="ECO:0000256" key="9">
    <source>
        <dbReference type="SAM" id="MobiDB-lite"/>
    </source>
</evidence>
<feature type="coiled-coil region" evidence="8">
    <location>
        <begin position="841"/>
        <end position="899"/>
    </location>
</feature>
<evidence type="ECO:0000256" key="1">
    <source>
        <dbReference type="ARBA" id="ARBA00004120"/>
    </source>
</evidence>
<dbReference type="InterPro" id="IPR026201">
    <property type="entry name" value="Cep290"/>
</dbReference>
<dbReference type="PANTHER" id="PTHR18879">
    <property type="entry name" value="CENTROSOMAL PROTEIN OF 290 KDA"/>
    <property type="match status" value="1"/>
</dbReference>
<evidence type="ECO:0000256" key="6">
    <source>
        <dbReference type="ARBA" id="ARBA00023212"/>
    </source>
</evidence>
<organism evidence="11 12">
    <name type="scientific">Cricetulus griseus</name>
    <name type="common">Chinese hamster</name>
    <name type="synonym">Cricetulus barabensis griseus</name>
    <dbReference type="NCBI Taxonomy" id="10029"/>
    <lineage>
        <taxon>Eukaryota</taxon>
        <taxon>Metazoa</taxon>
        <taxon>Chordata</taxon>
        <taxon>Craniata</taxon>
        <taxon>Vertebrata</taxon>
        <taxon>Euteleostomi</taxon>
        <taxon>Mammalia</taxon>
        <taxon>Eutheria</taxon>
        <taxon>Euarchontoglires</taxon>
        <taxon>Glires</taxon>
        <taxon>Rodentia</taxon>
        <taxon>Myomorpha</taxon>
        <taxon>Muroidea</taxon>
        <taxon>Cricetidae</taxon>
        <taxon>Cricetinae</taxon>
        <taxon>Cricetulus</taxon>
    </lineage>
</organism>
<feature type="coiled-coil region" evidence="8">
    <location>
        <begin position="959"/>
        <end position="986"/>
    </location>
</feature>
<evidence type="ECO:0000256" key="7">
    <source>
        <dbReference type="ARBA" id="ARBA00023273"/>
    </source>
</evidence>
<dbReference type="GO" id="GO:1905515">
    <property type="term" value="P:non-motile cilium assembly"/>
    <property type="evidence" value="ECO:0007669"/>
    <property type="project" value="TreeGrafter"/>
</dbReference>
<dbReference type="GO" id="GO:0043010">
    <property type="term" value="P:camera-type eye development"/>
    <property type="evidence" value="ECO:0007669"/>
    <property type="project" value="TreeGrafter"/>
</dbReference>
<feature type="coiled-coil region" evidence="8">
    <location>
        <begin position="374"/>
        <end position="401"/>
    </location>
</feature>
<evidence type="ECO:0000256" key="4">
    <source>
        <dbReference type="ARBA" id="ARBA00022794"/>
    </source>
</evidence>
<keyword evidence="7" id="KW-0966">Cell projection</keyword>
<feature type="region of interest" description="Disordered" evidence="9">
    <location>
        <begin position="29"/>
        <end position="65"/>
    </location>
</feature>